<dbReference type="Gene3D" id="1.10.1200.10">
    <property type="entry name" value="ACP-like"/>
    <property type="match status" value="2"/>
</dbReference>
<dbReference type="PROSITE" id="PS00455">
    <property type="entry name" value="AMP_BINDING"/>
    <property type="match status" value="1"/>
</dbReference>
<dbReference type="Gene3D" id="3.30.300.30">
    <property type="match status" value="2"/>
</dbReference>
<dbReference type="GO" id="GO:0044550">
    <property type="term" value="P:secondary metabolite biosynthetic process"/>
    <property type="evidence" value="ECO:0007669"/>
    <property type="project" value="UniProtKB-ARBA"/>
</dbReference>
<dbReference type="InterPro" id="IPR042099">
    <property type="entry name" value="ANL_N_sf"/>
</dbReference>
<dbReference type="InterPro" id="IPR023213">
    <property type="entry name" value="CAT-like_dom_sf"/>
</dbReference>
<evidence type="ECO:0000256" key="3">
    <source>
        <dbReference type="ARBA" id="ARBA00022598"/>
    </source>
</evidence>
<evidence type="ECO:0000256" key="2">
    <source>
        <dbReference type="ARBA" id="ARBA00022553"/>
    </source>
</evidence>
<dbReference type="GO" id="GO:0031177">
    <property type="term" value="F:phosphopantetheine binding"/>
    <property type="evidence" value="ECO:0007669"/>
    <property type="project" value="InterPro"/>
</dbReference>
<dbReference type="GO" id="GO:0016874">
    <property type="term" value="F:ligase activity"/>
    <property type="evidence" value="ECO:0007669"/>
    <property type="project" value="UniProtKB-KW"/>
</dbReference>
<dbReference type="Pfam" id="PF00668">
    <property type="entry name" value="Condensation"/>
    <property type="match status" value="2"/>
</dbReference>
<dbReference type="SUPFAM" id="SSF47336">
    <property type="entry name" value="ACP-like"/>
    <property type="match status" value="2"/>
</dbReference>
<proteinExistence type="inferred from homology"/>
<name>A0A1V6Y2Y6_PENNA</name>
<dbReference type="InterPro" id="IPR009081">
    <property type="entry name" value="PP-bd_ACP"/>
</dbReference>
<keyword evidence="4" id="KW-0677">Repeat</keyword>
<dbReference type="PROSITE" id="PS50075">
    <property type="entry name" value="CARRIER"/>
    <property type="match status" value="2"/>
</dbReference>
<evidence type="ECO:0000256" key="4">
    <source>
        <dbReference type="ARBA" id="ARBA00022737"/>
    </source>
</evidence>
<evidence type="ECO:0000259" key="6">
    <source>
        <dbReference type="PROSITE" id="PS50075"/>
    </source>
</evidence>
<protein>
    <recommendedName>
        <fullName evidence="6">Carrier domain-containing protein</fullName>
    </recommendedName>
</protein>
<dbReference type="GO" id="GO:0043041">
    <property type="term" value="P:amino acid activation for nonribosomal peptide biosynthetic process"/>
    <property type="evidence" value="ECO:0007669"/>
    <property type="project" value="TreeGrafter"/>
</dbReference>
<comment type="similarity">
    <text evidence="5">Belongs to the NRP synthetase family.</text>
</comment>
<dbReference type="Gene3D" id="3.30.559.10">
    <property type="entry name" value="Chloramphenicol acetyltransferase-like domain"/>
    <property type="match status" value="2"/>
</dbReference>
<dbReference type="PANTHER" id="PTHR45527">
    <property type="entry name" value="NONRIBOSOMAL PEPTIDE SYNTHETASE"/>
    <property type="match status" value="1"/>
</dbReference>
<keyword evidence="3" id="KW-0436">Ligase</keyword>
<dbReference type="GO" id="GO:0008610">
    <property type="term" value="P:lipid biosynthetic process"/>
    <property type="evidence" value="ECO:0007669"/>
    <property type="project" value="UniProtKB-ARBA"/>
</dbReference>
<evidence type="ECO:0000256" key="5">
    <source>
        <dbReference type="ARBA" id="ARBA00029454"/>
    </source>
</evidence>
<dbReference type="FunFam" id="3.30.559.10:FF:000034">
    <property type="entry name" value="Nonribosomal peptide synthase sidD"/>
    <property type="match status" value="1"/>
</dbReference>
<dbReference type="OMA" id="IQYTMLY"/>
<evidence type="ECO:0000313" key="8">
    <source>
        <dbReference type="Proteomes" id="UP000191691"/>
    </source>
</evidence>
<dbReference type="FunFam" id="3.30.559.10:FF:000050">
    <property type="entry name" value="Nonribosomal peptide synthase SidD"/>
    <property type="match status" value="1"/>
</dbReference>
<feature type="domain" description="Carrier" evidence="6">
    <location>
        <begin position="760"/>
        <end position="836"/>
    </location>
</feature>
<dbReference type="FunFam" id="1.10.1200.10:FF:000005">
    <property type="entry name" value="Nonribosomal peptide synthetase 1"/>
    <property type="match status" value="2"/>
</dbReference>
<dbReference type="EMBL" id="MOOB01000039">
    <property type="protein sequence ID" value="OQE81701.1"/>
    <property type="molecule type" value="Genomic_DNA"/>
</dbReference>
<dbReference type="STRING" id="60175.A0A1V6Y2Y6"/>
<keyword evidence="1" id="KW-0596">Phosphopantetheine</keyword>
<dbReference type="InterPro" id="IPR056896">
    <property type="entry name" value="SIDD_N"/>
</dbReference>
<dbReference type="FunFam" id="3.30.300.30:FF:000015">
    <property type="entry name" value="Nonribosomal peptide synthase SidD"/>
    <property type="match status" value="1"/>
</dbReference>
<organism evidence="7 8">
    <name type="scientific">Penicillium nalgiovense</name>
    <dbReference type="NCBI Taxonomy" id="60175"/>
    <lineage>
        <taxon>Eukaryota</taxon>
        <taxon>Fungi</taxon>
        <taxon>Dikarya</taxon>
        <taxon>Ascomycota</taxon>
        <taxon>Pezizomycotina</taxon>
        <taxon>Eurotiomycetes</taxon>
        <taxon>Eurotiomycetidae</taxon>
        <taxon>Eurotiales</taxon>
        <taxon>Aspergillaceae</taxon>
        <taxon>Penicillium</taxon>
    </lineage>
</organism>
<dbReference type="FunFam" id="3.40.50.12780:FF:000014">
    <property type="entry name" value="Nonribosomal peptide synthetase 1"/>
    <property type="match status" value="1"/>
</dbReference>
<dbReference type="GO" id="GO:0044281">
    <property type="term" value="P:small molecule metabolic process"/>
    <property type="evidence" value="ECO:0007669"/>
    <property type="project" value="UniProtKB-ARBA"/>
</dbReference>
<dbReference type="Proteomes" id="UP000191691">
    <property type="component" value="Unassembled WGS sequence"/>
</dbReference>
<accession>A0A1V6Y2Y6</accession>
<dbReference type="SUPFAM" id="SSF52777">
    <property type="entry name" value="CoA-dependent acyltransferases"/>
    <property type="match status" value="4"/>
</dbReference>
<dbReference type="InterPro" id="IPR010071">
    <property type="entry name" value="AA_adenyl_dom"/>
</dbReference>
<dbReference type="FunFam" id="3.30.559.30:FF:000003">
    <property type="entry name" value="Nonribosomal peptide synthase SidD"/>
    <property type="match status" value="1"/>
</dbReference>
<dbReference type="InterPro" id="IPR020845">
    <property type="entry name" value="AMP-binding_CS"/>
</dbReference>
<dbReference type="PANTHER" id="PTHR45527:SF3">
    <property type="entry name" value="SIDEROPHORE SYNTHETASE (EUROFUNG)"/>
    <property type="match status" value="1"/>
</dbReference>
<keyword evidence="2" id="KW-0597">Phosphoprotein</keyword>
<evidence type="ECO:0000256" key="1">
    <source>
        <dbReference type="ARBA" id="ARBA00022450"/>
    </source>
</evidence>
<dbReference type="InterPro" id="IPR006162">
    <property type="entry name" value="Ppantetheine_attach_site"/>
</dbReference>
<dbReference type="CDD" id="cd19542">
    <property type="entry name" value="CT_NRPS-like"/>
    <property type="match status" value="1"/>
</dbReference>
<keyword evidence="8" id="KW-1185">Reference proteome</keyword>
<reference evidence="8" key="1">
    <citation type="journal article" date="2017" name="Nat. Microbiol.">
        <title>Global analysis of biosynthetic gene clusters reveals vast potential of secondary metabolite production in Penicillium species.</title>
        <authorList>
            <person name="Nielsen J.C."/>
            <person name="Grijseels S."/>
            <person name="Prigent S."/>
            <person name="Ji B."/>
            <person name="Dainat J."/>
            <person name="Nielsen K.F."/>
            <person name="Frisvad J.C."/>
            <person name="Workman M."/>
            <person name="Nielsen J."/>
        </authorList>
    </citation>
    <scope>NUCLEOTIDE SEQUENCE [LARGE SCALE GENOMIC DNA]</scope>
    <source>
        <strain evidence="8">IBT 13039</strain>
    </source>
</reference>
<gene>
    <name evidence="7" type="ORF">PENNAL_c0039G02544</name>
</gene>
<dbReference type="GO" id="GO:0005737">
    <property type="term" value="C:cytoplasm"/>
    <property type="evidence" value="ECO:0007669"/>
    <property type="project" value="TreeGrafter"/>
</dbReference>
<dbReference type="SMART" id="SM00823">
    <property type="entry name" value="PKS_PP"/>
    <property type="match status" value="2"/>
</dbReference>
<dbReference type="Gene3D" id="2.30.38.10">
    <property type="entry name" value="Luciferase, Domain 3"/>
    <property type="match status" value="1"/>
</dbReference>
<dbReference type="InterPro" id="IPR036736">
    <property type="entry name" value="ACP-like_sf"/>
</dbReference>
<dbReference type="InterPro" id="IPR020806">
    <property type="entry name" value="PKS_PP-bd"/>
</dbReference>
<dbReference type="CDD" id="cd05918">
    <property type="entry name" value="A_NRPS_SidN3_like"/>
    <property type="match status" value="1"/>
</dbReference>
<dbReference type="Pfam" id="PF24895">
    <property type="entry name" value="SIDD_N"/>
    <property type="match status" value="1"/>
</dbReference>
<evidence type="ECO:0000313" key="7">
    <source>
        <dbReference type="EMBL" id="OQE81701.1"/>
    </source>
</evidence>
<dbReference type="InterPro" id="IPR000873">
    <property type="entry name" value="AMP-dep_synth/lig_dom"/>
</dbReference>
<dbReference type="Pfam" id="PF00550">
    <property type="entry name" value="PP-binding"/>
    <property type="match status" value="2"/>
</dbReference>
<dbReference type="CDD" id="cd19545">
    <property type="entry name" value="FUM14_C_NRPS-like"/>
    <property type="match status" value="1"/>
</dbReference>
<dbReference type="Gene3D" id="3.40.50.12780">
    <property type="entry name" value="N-terminal domain of ligase-like"/>
    <property type="match status" value="1"/>
</dbReference>
<dbReference type="PROSITE" id="PS00012">
    <property type="entry name" value="PHOSPHOPANTETHEINE"/>
    <property type="match status" value="1"/>
</dbReference>
<dbReference type="Pfam" id="PF00501">
    <property type="entry name" value="AMP-binding"/>
    <property type="match status" value="1"/>
</dbReference>
<dbReference type="SUPFAM" id="SSF56801">
    <property type="entry name" value="Acetyl-CoA synthetase-like"/>
    <property type="match status" value="2"/>
</dbReference>
<dbReference type="InterPro" id="IPR045851">
    <property type="entry name" value="AMP-bd_C_sf"/>
</dbReference>
<feature type="domain" description="Carrier" evidence="6">
    <location>
        <begin position="1554"/>
        <end position="1630"/>
    </location>
</feature>
<dbReference type="NCBIfam" id="TIGR01733">
    <property type="entry name" value="AA-adenyl-dom"/>
    <property type="match status" value="1"/>
</dbReference>
<sequence length="2079" mass="227124">MGFIPLEDACIHNAPNGIEKLPTDANGNFSSFQVAHLVSEQTTTPTGMKEEIVLLSWLINLLRSREDSQISYDWSYKDVANNAQPESVNKLSMNEVMKGLQSNVGEVATAISRNITTGASSPAWLVLSTSSLSRTSEEAKEEGMLHLEVRFNNAHLEIRPLWHTENMLPYTVNHHVEALADTVRVCLENPDATIEQCLRPTASDLNDIWGWNHELPPTYSFCMQEMVAERAREYPDKVAIDSWDGSLTYSQIDQWSTSVACSLKEMGVELHDVLPVCFEKSRWTIVAVLGVMKAGATLALMDPTLPLARLQNMAVQVGAKSMVASRKQYELSLTILPTGNHFVVEEDAFTSPSSPLSISDLPAVPSSALMYIIFTSGSTGTPKGVKISHETYTSSAIPRAKAVGYTPESRVLDFASYAFDVSIDSMLLTLGNGGCLCIPSDEDRLNDINEVIRKMRINYAGLTPSVGRILDADVIASLSGLGLGGEAVSARDANHWGKETRIIIGYGPCECTIGCTVNASAATGRDYLSIGPGNGAAMWIANPNDHNELVPVGAVGELLVEGPIVGQGYLNDPEKTAAAFINDPPWLLAGHKDYAGRRGRLYKTGDLGRYDPDGLGGIVFVGRKDTQVKLRGQRVELGEIESQLKAVLPSEANVIAEVITPKDYGGQPMLVAFVAFQPKGHGQAELALDEISSELSSILTKANADVAKTLPRYMVPTTYIPVNVMPVLISGKTDRKQLRAFGATVDLRQLDQGAAGTASRELNDLEKRLRQAWAETLKLDAEAIRPDDNFFALGGDSLAAMRLVSVCRAQDLDLSVISTFGNPTLSAMATVAQPCSSQAQEEIPPFSLISQSVESARLEAAQACGVDQADVQDIYLCTPTQESLFTFSLKSTKAYVAQRVACIPLHIGLDAWKKAWEDVVAASPILRSRLAPLQDPGLQQIVVKEGISWRYSTDLDQYLENDRSERMNLGQSLARYGLVSNANDDKRYMIWTVHHVLYDGWSEPIVLKQVSDALQNQSVEIQTQMRNFVKYVRDTDESAMHGFWRRELKGAVGPQFPRLPSRDFMPTPNGLIEHQIALDTGAGSPFTMATLVRGAWALVASQYTGSDDVVFGETLTGRDIALPGVESIVGPLIATIPIRIQVRRSNTVESYLQTVQQTVLARTPYQHMGMQNIRKVSQDAQYACEAGTGLVIQPDPEYVGSELGFELGDVVREALHFNPYPLMVAFGIRKGGLRVCASFDTSLIEGSQMQRILAQLETTCVQLSKGLDKRIDEISCLPGTEVDQIWQWNKAPPLSVDETTGNLRAPTSTKQGSVYPRTVIPWVCDARNSGFLAPIGSVGELWLEGACLSGETVESPAWLVAGSSGCAGRTGKVQATGDMVQLEDDGSLVFVGRKENVVPLQGHAVDIADLESHFAKHLPSATRAAASVFQPSREGTQKVSEQELAVFIESQPSQEDSVRVMPAKYEVVGDETTVCDTISVTLAVSLKKLDKFIRDSLPSYMAPSAYVVVDKLPAELEQVDHASLNKSASKIPKSVLEDLRGGFKDAWTKGLAQTDLSPTEKILQSAWAKILRLSPEQIDVDDNFFRLGGDSVLAMKLVSSLRTQGHSLSVADIFQHMRLGDAAKVLKVDQVKESVQPYKPFSSLSNLDVKMFLASAVRPKLANPGWPIEDVSPVTDSQALDIRGTIGAPRTSIQYTMLYFDQNINREQLLRACNDLVKTHDILRTVFIEHESSFLQVVLQDTHVPVVMNQTDKAIEQYVTEFCTTDIESTFELGSPFLKVFHVQGTDGKHCLVLGLSHAQYDGVSLPRLLQDLETLYTGDKVVEFEPFASYMARVSDGSLQTQAVNYWSDLLKESTLSVLDGASVQPTDKAIFHEKAVEEFQPVQEITTANVLTAAWALVLARRLGKPDVTFGAVTSGRTIDLANVENVMGPCYQLTPVRVKFESQWTALDLMRFVQKQSAESAAHDFLGFEKISKQCAQWAPEAQSFDSIVHHQDWDDFDDMPFAGSSCKVDISNPHGDAAYPLKAVSFVRGGKMHVGFVGSERDAAFVDATLDELAAAVQELSGCPSDPLVLGAYDI</sequence>
<dbReference type="Gene3D" id="3.30.559.30">
    <property type="entry name" value="Nonribosomal peptide synthetase, condensation domain"/>
    <property type="match status" value="2"/>
</dbReference>
<comment type="caution">
    <text evidence="7">The sequence shown here is derived from an EMBL/GenBank/DDBJ whole genome shotgun (WGS) entry which is preliminary data.</text>
</comment>
<dbReference type="InterPro" id="IPR001242">
    <property type="entry name" value="Condensation_dom"/>
</dbReference>